<dbReference type="InterPro" id="IPR032820">
    <property type="entry name" value="ATPase_put"/>
</dbReference>
<organism evidence="3 4">
    <name type="scientific">Paenibacillus xerothermodurans</name>
    <dbReference type="NCBI Taxonomy" id="1977292"/>
    <lineage>
        <taxon>Bacteria</taxon>
        <taxon>Bacillati</taxon>
        <taxon>Bacillota</taxon>
        <taxon>Bacilli</taxon>
        <taxon>Bacillales</taxon>
        <taxon>Paenibacillaceae</taxon>
        <taxon>Paenibacillus</taxon>
    </lineage>
</organism>
<accession>A0A2W1N4X0</accession>
<dbReference type="GO" id="GO:0022857">
    <property type="term" value="F:transmembrane transporter activity"/>
    <property type="evidence" value="ECO:0007669"/>
    <property type="project" value="InterPro"/>
</dbReference>
<reference evidence="3" key="1">
    <citation type="submission" date="2018-06" db="EMBL/GenBank/DDBJ databases">
        <title>Paenibacillus xerothermodurans sp. nov. an extremely dry heat resistant spore forming bacterium isolated from the soil of Cape Canaveral, Florida.</title>
        <authorList>
            <person name="Seuylemezian A."/>
            <person name="Kaur N."/>
            <person name="Patil P."/>
            <person name="Patil P."/>
            <person name="Mayilraj S."/>
            <person name="Vaishampayan P."/>
        </authorList>
    </citation>
    <scope>NUCLEOTIDE SEQUENCE [LARGE SCALE GENOMIC DNA]</scope>
    <source>
        <strain evidence="3">ATCC 27380</strain>
    </source>
</reference>
<dbReference type="InterPro" id="IPR020846">
    <property type="entry name" value="MFS_dom"/>
</dbReference>
<keyword evidence="1" id="KW-1133">Transmembrane helix</keyword>
<keyword evidence="4" id="KW-1185">Reference proteome</keyword>
<evidence type="ECO:0000313" key="4">
    <source>
        <dbReference type="Proteomes" id="UP000214746"/>
    </source>
</evidence>
<gene>
    <name evidence="3" type="ORF">CBW46_018755</name>
</gene>
<comment type="caution">
    <text evidence="3">The sequence shown here is derived from an EMBL/GenBank/DDBJ whole genome shotgun (WGS) entry which is preliminary data.</text>
</comment>
<keyword evidence="1" id="KW-0812">Transmembrane</keyword>
<evidence type="ECO:0000313" key="3">
    <source>
        <dbReference type="EMBL" id="PZE19407.1"/>
    </source>
</evidence>
<name>A0A2W1N4X0_PAEXE</name>
<dbReference type="OrthoDB" id="2629325at2"/>
<keyword evidence="1" id="KW-0472">Membrane</keyword>
<evidence type="ECO:0000259" key="2">
    <source>
        <dbReference type="PROSITE" id="PS50850"/>
    </source>
</evidence>
<evidence type="ECO:0000256" key="1">
    <source>
        <dbReference type="SAM" id="Phobius"/>
    </source>
</evidence>
<dbReference type="Proteomes" id="UP000214746">
    <property type="component" value="Unassembled WGS sequence"/>
</dbReference>
<protein>
    <recommendedName>
        <fullName evidence="2">Major facilitator superfamily (MFS) profile domain-containing protein</fullName>
    </recommendedName>
</protein>
<dbReference type="PROSITE" id="PS50850">
    <property type="entry name" value="MFS"/>
    <property type="match status" value="1"/>
</dbReference>
<dbReference type="EMBL" id="NHRJ02000017">
    <property type="protein sequence ID" value="PZE19407.1"/>
    <property type="molecule type" value="Genomic_DNA"/>
</dbReference>
<feature type="domain" description="Major facilitator superfamily (MFS) profile" evidence="2">
    <location>
        <begin position="1"/>
        <end position="77"/>
    </location>
</feature>
<feature type="transmembrane region" description="Helical" evidence="1">
    <location>
        <begin position="12"/>
        <end position="35"/>
    </location>
</feature>
<proteinExistence type="predicted"/>
<dbReference type="Pfam" id="PF09527">
    <property type="entry name" value="ATPase_gene1"/>
    <property type="match status" value="1"/>
</dbReference>
<dbReference type="RefSeq" id="WP_089201500.1">
    <property type="nucleotide sequence ID" value="NZ_NHRJ02000017.1"/>
</dbReference>
<dbReference type="AlphaFoldDB" id="A0A2W1N4X0"/>
<feature type="transmembrane region" description="Helical" evidence="1">
    <location>
        <begin position="47"/>
        <end position="68"/>
    </location>
</feature>
<sequence length="77" mass="8450">MNEKDPYNQPWRAAALVSALGIDIVACTGIGYLVGRWLGSRFGDVKAWMIGGVLVGFVIGIVTIILVLKKFLEDKRE</sequence>